<keyword evidence="5" id="KW-1185">Reference proteome</keyword>
<dbReference type="HAMAP" id="MF_00791">
    <property type="entry name" value="ApaG"/>
    <property type="match status" value="1"/>
</dbReference>
<accession>A0A7U6GG51</accession>
<dbReference type="Proteomes" id="UP000031631">
    <property type="component" value="Chromosome"/>
</dbReference>
<reference evidence="4 5" key="1">
    <citation type="journal article" date="2014" name="PLoS ONE">
        <title>Physiological and genomic features of a novel sulfur-oxidizing gammaproteobacterium belonging to a previously uncultivated symbiotic lineage isolated from a hydrothermal vent.</title>
        <authorList>
            <person name="Nunoura T."/>
            <person name="Takaki Y."/>
            <person name="Kazama H."/>
            <person name="Kakuta J."/>
            <person name="Shimamura S."/>
            <person name="Makita H."/>
            <person name="Hirai M."/>
            <person name="Miyazaki M."/>
            <person name="Takai K."/>
        </authorList>
    </citation>
    <scope>NUCLEOTIDE SEQUENCE [LARGE SCALE GENOMIC DNA]</scope>
    <source>
        <strain evidence="4 5">Hiromi1</strain>
    </source>
</reference>
<evidence type="ECO:0000256" key="2">
    <source>
        <dbReference type="HAMAP-Rule" id="MF_00791"/>
    </source>
</evidence>
<dbReference type="OrthoDB" id="9795226at2"/>
<dbReference type="PROSITE" id="PS51087">
    <property type="entry name" value="APAG"/>
    <property type="match status" value="1"/>
</dbReference>
<dbReference type="KEGG" id="tbn:TBH_C0061"/>
<dbReference type="SUPFAM" id="SSF110069">
    <property type="entry name" value="ApaG-like"/>
    <property type="match status" value="1"/>
</dbReference>
<dbReference type="PANTHER" id="PTHR14289">
    <property type="entry name" value="F-BOX ONLY PROTEIN 3"/>
    <property type="match status" value="1"/>
</dbReference>
<name>A0A7U6GG51_9GAMM</name>
<dbReference type="EMBL" id="AP012273">
    <property type="protein sequence ID" value="BAO43010.1"/>
    <property type="molecule type" value="Genomic_DNA"/>
</dbReference>
<gene>
    <name evidence="2" type="primary">apaG</name>
    <name evidence="4" type="ORF">TBH_C0061</name>
</gene>
<evidence type="ECO:0000256" key="1">
    <source>
        <dbReference type="ARBA" id="ARBA00017693"/>
    </source>
</evidence>
<dbReference type="PANTHER" id="PTHR14289:SF16">
    <property type="entry name" value="POLYMERASE DELTA-INTERACTING PROTEIN 2"/>
    <property type="match status" value="1"/>
</dbReference>
<organism evidence="4 5">
    <name type="scientific">Thiolapillus brandeum</name>
    <dbReference type="NCBI Taxonomy" id="1076588"/>
    <lineage>
        <taxon>Bacteria</taxon>
        <taxon>Pseudomonadati</taxon>
        <taxon>Pseudomonadota</taxon>
        <taxon>Gammaproteobacteria</taxon>
        <taxon>Chromatiales</taxon>
        <taxon>Sedimenticolaceae</taxon>
        <taxon>Thiolapillus</taxon>
    </lineage>
</organism>
<proteinExistence type="inferred from homology"/>
<feature type="domain" description="ApaG" evidence="3">
    <location>
        <begin position="3"/>
        <end position="127"/>
    </location>
</feature>
<dbReference type="InterPro" id="IPR007474">
    <property type="entry name" value="ApaG_domain"/>
</dbReference>
<dbReference type="Gene3D" id="2.60.40.1470">
    <property type="entry name" value="ApaG domain"/>
    <property type="match status" value="1"/>
</dbReference>
<evidence type="ECO:0000259" key="3">
    <source>
        <dbReference type="PROSITE" id="PS51087"/>
    </source>
</evidence>
<dbReference type="Pfam" id="PF04379">
    <property type="entry name" value="DUF525"/>
    <property type="match status" value="1"/>
</dbReference>
<sequence>MKSSLKHDIQVDIETTFIREQSDVEADRYVFGYTITISNQGSLSARLLNRHWIITDANGKVEEVRGEGVVGEQPYLEPGQHYRYSSGTIIETPVGAMEGDYEMLDDQGEHFVTPIPAFSLQMPNVVH</sequence>
<dbReference type="NCBIfam" id="NF003967">
    <property type="entry name" value="PRK05461.1"/>
    <property type="match status" value="1"/>
</dbReference>
<evidence type="ECO:0000313" key="5">
    <source>
        <dbReference type="Proteomes" id="UP000031631"/>
    </source>
</evidence>
<dbReference type="InterPro" id="IPR023065">
    <property type="entry name" value="Uncharacterised_ApaG"/>
</dbReference>
<evidence type="ECO:0000313" key="4">
    <source>
        <dbReference type="EMBL" id="BAO43010.1"/>
    </source>
</evidence>
<dbReference type="GO" id="GO:0070987">
    <property type="term" value="P:error-free translesion synthesis"/>
    <property type="evidence" value="ECO:0007669"/>
    <property type="project" value="TreeGrafter"/>
</dbReference>
<dbReference type="RefSeq" id="WP_041064178.1">
    <property type="nucleotide sequence ID" value="NZ_AP012273.1"/>
</dbReference>
<dbReference type="AlphaFoldDB" id="A0A7U6GG51"/>
<protein>
    <recommendedName>
        <fullName evidence="1 2">Protein ApaG</fullName>
    </recommendedName>
</protein>
<dbReference type="InterPro" id="IPR036767">
    <property type="entry name" value="ApaG_sf"/>
</dbReference>